<dbReference type="InterPro" id="IPR034457">
    <property type="entry name" value="Organic_radical-activating"/>
</dbReference>
<evidence type="ECO:0000256" key="4">
    <source>
        <dbReference type="ARBA" id="ARBA00022723"/>
    </source>
</evidence>
<dbReference type="InterPro" id="IPR058240">
    <property type="entry name" value="rSAM_sf"/>
</dbReference>
<dbReference type="PROSITE" id="PS51918">
    <property type="entry name" value="RADICAL_SAM"/>
    <property type="match status" value="1"/>
</dbReference>
<feature type="domain" description="Radical SAM core" evidence="7">
    <location>
        <begin position="24"/>
        <end position="242"/>
    </location>
</feature>
<keyword evidence="9" id="KW-1185">Reference proteome</keyword>
<evidence type="ECO:0000256" key="1">
    <source>
        <dbReference type="ARBA" id="ARBA00001966"/>
    </source>
</evidence>
<keyword evidence="6" id="KW-0411">Iron-sulfur</keyword>
<keyword evidence="3" id="KW-0949">S-adenosyl-L-methionine</keyword>
<dbReference type="InterPro" id="IPR013785">
    <property type="entry name" value="Aldolase_TIM"/>
</dbReference>
<dbReference type="InterPro" id="IPR007197">
    <property type="entry name" value="rSAM"/>
</dbReference>
<dbReference type="GO" id="GO:0051539">
    <property type="term" value="F:4 iron, 4 sulfur cluster binding"/>
    <property type="evidence" value="ECO:0007669"/>
    <property type="project" value="UniProtKB-KW"/>
</dbReference>
<evidence type="ECO:0000313" key="9">
    <source>
        <dbReference type="Proteomes" id="UP001296967"/>
    </source>
</evidence>
<protein>
    <submittedName>
        <fullName evidence="8">Anaerobic ribonucleoside-triphosphate reductase activating protein</fullName>
    </submittedName>
</protein>
<organism evidence="8 9">
    <name type="scientific">Halochromatium salexigens</name>
    <name type="common">Chromatium salexigens</name>
    <dbReference type="NCBI Taxonomy" id="49447"/>
    <lineage>
        <taxon>Bacteria</taxon>
        <taxon>Pseudomonadati</taxon>
        <taxon>Pseudomonadota</taxon>
        <taxon>Gammaproteobacteria</taxon>
        <taxon>Chromatiales</taxon>
        <taxon>Chromatiaceae</taxon>
        <taxon>Halochromatium</taxon>
    </lineage>
</organism>
<evidence type="ECO:0000256" key="3">
    <source>
        <dbReference type="ARBA" id="ARBA00022691"/>
    </source>
</evidence>
<dbReference type="Gene3D" id="3.20.20.70">
    <property type="entry name" value="Aldolase class I"/>
    <property type="match status" value="1"/>
</dbReference>
<dbReference type="Proteomes" id="UP001296967">
    <property type="component" value="Unassembled WGS sequence"/>
</dbReference>
<keyword evidence="5" id="KW-0408">Iron</keyword>
<comment type="caution">
    <text evidence="8">The sequence shown here is derived from an EMBL/GenBank/DDBJ whole genome shotgun (WGS) entry which is preliminary data.</text>
</comment>
<gene>
    <name evidence="8" type="ORF">CCR82_11950</name>
</gene>
<dbReference type="GO" id="GO:0003824">
    <property type="term" value="F:catalytic activity"/>
    <property type="evidence" value="ECO:0007669"/>
    <property type="project" value="InterPro"/>
</dbReference>
<evidence type="ECO:0000259" key="7">
    <source>
        <dbReference type="PROSITE" id="PS51918"/>
    </source>
</evidence>
<sequence>MIQPQPAANALQLGGLTPLTSVDYPGELAAVVYCQGCPWRCPYCHNGDLLEAAPEGRGREAITWAEVLERLKSRRGLLDAVVFSGGEPTAQSALAAAMAEVRALGFKVGLHTGGPYPQRLPSLLPLLDWVGLDIKALPEDYPQVTGVPGSGEQAWQSLALLLEARVSLEVRTTPMPGLDDDAYLSRLMHKLAKAGVTHYALQQAQSAHLLEPALCHQLRHFSKHALSNAASLEDPEGGLPNPFLHFELRAA</sequence>
<dbReference type="Pfam" id="PF04055">
    <property type="entry name" value="Radical_SAM"/>
    <property type="match status" value="1"/>
</dbReference>
<evidence type="ECO:0000256" key="5">
    <source>
        <dbReference type="ARBA" id="ARBA00023004"/>
    </source>
</evidence>
<dbReference type="SUPFAM" id="SSF102114">
    <property type="entry name" value="Radical SAM enzymes"/>
    <property type="match status" value="1"/>
</dbReference>
<keyword evidence="4" id="KW-0479">Metal-binding</keyword>
<evidence type="ECO:0000313" key="8">
    <source>
        <dbReference type="EMBL" id="MBK5931211.1"/>
    </source>
</evidence>
<keyword evidence="2" id="KW-0004">4Fe-4S</keyword>
<dbReference type="InterPro" id="IPR012840">
    <property type="entry name" value="NrdG2"/>
</dbReference>
<reference evidence="8" key="2">
    <citation type="journal article" date="2020" name="Microorganisms">
        <title>Osmotic Adaptation and Compatible Solute Biosynthesis of Phototrophic Bacteria as Revealed from Genome Analyses.</title>
        <authorList>
            <person name="Imhoff J.F."/>
            <person name="Rahn T."/>
            <person name="Kunzel S."/>
            <person name="Keller A."/>
            <person name="Neulinger S.C."/>
        </authorList>
    </citation>
    <scope>NUCLEOTIDE SEQUENCE</scope>
    <source>
        <strain evidence="8">DSM 4395</strain>
    </source>
</reference>
<dbReference type="RefSeq" id="WP_201246010.1">
    <property type="nucleotide sequence ID" value="NZ_NHSF01000059.1"/>
</dbReference>
<proteinExistence type="predicted"/>
<comment type="cofactor">
    <cofactor evidence="1">
        <name>[4Fe-4S] cluster</name>
        <dbReference type="ChEBI" id="CHEBI:49883"/>
    </cofactor>
</comment>
<evidence type="ECO:0000256" key="2">
    <source>
        <dbReference type="ARBA" id="ARBA00022485"/>
    </source>
</evidence>
<dbReference type="GO" id="GO:0046872">
    <property type="term" value="F:metal ion binding"/>
    <property type="evidence" value="ECO:0007669"/>
    <property type="project" value="UniProtKB-KW"/>
</dbReference>
<dbReference type="PANTHER" id="PTHR30352">
    <property type="entry name" value="PYRUVATE FORMATE-LYASE-ACTIVATING ENZYME"/>
    <property type="match status" value="1"/>
</dbReference>
<dbReference type="AlphaFoldDB" id="A0AAJ0UGT6"/>
<dbReference type="SFLD" id="SFLDS00029">
    <property type="entry name" value="Radical_SAM"/>
    <property type="match status" value="1"/>
</dbReference>
<name>A0AAJ0UGT6_HALSE</name>
<dbReference type="PANTHER" id="PTHR30352:SF13">
    <property type="entry name" value="GLYCYL-RADICAL ENZYME ACTIVATING ENZYME YJJW-RELATED"/>
    <property type="match status" value="1"/>
</dbReference>
<dbReference type="CDD" id="cd01335">
    <property type="entry name" value="Radical_SAM"/>
    <property type="match status" value="1"/>
</dbReference>
<reference evidence="8" key="1">
    <citation type="submission" date="2017-05" db="EMBL/GenBank/DDBJ databases">
        <authorList>
            <person name="Imhoff J.F."/>
            <person name="Rahn T."/>
            <person name="Kuenzel S."/>
            <person name="Neulinger S.C."/>
        </authorList>
    </citation>
    <scope>NUCLEOTIDE SEQUENCE</scope>
    <source>
        <strain evidence="8">DSM 4395</strain>
    </source>
</reference>
<dbReference type="SFLD" id="SFLDG01094">
    <property type="entry name" value="Uncharacterised_Radical_SAM_Su"/>
    <property type="match status" value="1"/>
</dbReference>
<evidence type="ECO:0000256" key="6">
    <source>
        <dbReference type="ARBA" id="ARBA00023014"/>
    </source>
</evidence>
<accession>A0AAJ0UGT6</accession>
<dbReference type="NCBIfam" id="TIGR02495">
    <property type="entry name" value="NrdG2"/>
    <property type="match status" value="1"/>
</dbReference>
<dbReference type="EMBL" id="NHSF01000059">
    <property type="protein sequence ID" value="MBK5931211.1"/>
    <property type="molecule type" value="Genomic_DNA"/>
</dbReference>